<evidence type="ECO:0000313" key="2">
    <source>
        <dbReference type="Proteomes" id="UP000325286"/>
    </source>
</evidence>
<gene>
    <name evidence="1" type="ORF">UC8_19340</name>
</gene>
<protein>
    <submittedName>
        <fullName evidence="1">Uncharacterized protein</fullName>
    </submittedName>
</protein>
<name>A0A5B9QPU9_9BACT</name>
<dbReference type="Proteomes" id="UP000325286">
    <property type="component" value="Chromosome"/>
</dbReference>
<sequence>MPEDASVEAILAITQEESDAILKLDLEEIDSIADNGWKLRGEQRLEYNYLLKRMADALADGAKLYSWVTRTSNSREGWVFAIKDNSVVEKMMVDLMISNPG</sequence>
<accession>A0A5B9QPU9</accession>
<dbReference type="KEGG" id="rul:UC8_19340"/>
<reference evidence="1 2" key="1">
    <citation type="submission" date="2019-08" db="EMBL/GenBank/DDBJ databases">
        <title>Deep-cultivation of Planctomycetes and their phenomic and genomic characterization uncovers novel biology.</title>
        <authorList>
            <person name="Wiegand S."/>
            <person name="Jogler M."/>
            <person name="Boedeker C."/>
            <person name="Pinto D."/>
            <person name="Vollmers J."/>
            <person name="Rivas-Marin E."/>
            <person name="Kohn T."/>
            <person name="Peeters S.H."/>
            <person name="Heuer A."/>
            <person name="Rast P."/>
            <person name="Oberbeckmann S."/>
            <person name="Bunk B."/>
            <person name="Jeske O."/>
            <person name="Meyerdierks A."/>
            <person name="Storesund J.E."/>
            <person name="Kallscheuer N."/>
            <person name="Luecker S."/>
            <person name="Lage O.M."/>
            <person name="Pohl T."/>
            <person name="Merkel B.J."/>
            <person name="Hornburger P."/>
            <person name="Mueller R.-W."/>
            <person name="Bruemmer F."/>
            <person name="Labrenz M."/>
            <person name="Spormann A.M."/>
            <person name="Op den Camp H."/>
            <person name="Overmann J."/>
            <person name="Amann R."/>
            <person name="Jetten M.S.M."/>
            <person name="Mascher T."/>
            <person name="Medema M.H."/>
            <person name="Devos D.P."/>
            <person name="Kaster A.-K."/>
            <person name="Ovreas L."/>
            <person name="Rohde M."/>
            <person name="Galperin M.Y."/>
            <person name="Jogler C."/>
        </authorList>
    </citation>
    <scope>NUCLEOTIDE SEQUENCE [LARGE SCALE GENOMIC DNA]</scope>
    <source>
        <strain evidence="1 2">UC8</strain>
    </source>
</reference>
<keyword evidence="2" id="KW-1185">Reference proteome</keyword>
<proteinExistence type="predicted"/>
<evidence type="ECO:0000313" key="1">
    <source>
        <dbReference type="EMBL" id="QEG39932.1"/>
    </source>
</evidence>
<dbReference type="AlphaFoldDB" id="A0A5B9QPU9"/>
<organism evidence="1 2">
    <name type="scientific">Roseimaritima ulvae</name>
    <dbReference type="NCBI Taxonomy" id="980254"/>
    <lineage>
        <taxon>Bacteria</taxon>
        <taxon>Pseudomonadati</taxon>
        <taxon>Planctomycetota</taxon>
        <taxon>Planctomycetia</taxon>
        <taxon>Pirellulales</taxon>
        <taxon>Pirellulaceae</taxon>
        <taxon>Roseimaritima</taxon>
    </lineage>
</organism>
<dbReference type="EMBL" id="CP042914">
    <property type="protein sequence ID" value="QEG39932.1"/>
    <property type="molecule type" value="Genomic_DNA"/>
</dbReference>